<proteinExistence type="predicted"/>
<dbReference type="EMBL" id="CAVMJV010000046">
    <property type="protein sequence ID" value="CAK5082121.1"/>
    <property type="molecule type" value="Genomic_DNA"/>
</dbReference>
<comment type="caution">
    <text evidence="1">The sequence shown here is derived from an EMBL/GenBank/DDBJ whole genome shotgun (WGS) entry which is preliminary data.</text>
</comment>
<keyword evidence="2" id="KW-1185">Reference proteome</keyword>
<dbReference type="Proteomes" id="UP001497535">
    <property type="component" value="Unassembled WGS sequence"/>
</dbReference>
<name>A0ACB0ZTB4_MELEN</name>
<evidence type="ECO:0000313" key="2">
    <source>
        <dbReference type="Proteomes" id="UP001497535"/>
    </source>
</evidence>
<evidence type="ECO:0000313" key="1">
    <source>
        <dbReference type="EMBL" id="CAK5082121.1"/>
    </source>
</evidence>
<accession>A0ACB0ZTB4</accession>
<gene>
    <name evidence="1" type="ORF">MENTE1834_LOCUS29376</name>
</gene>
<reference evidence="1" key="1">
    <citation type="submission" date="2023-11" db="EMBL/GenBank/DDBJ databases">
        <authorList>
            <person name="Poullet M."/>
        </authorList>
    </citation>
    <scope>NUCLEOTIDE SEQUENCE</scope>
    <source>
        <strain evidence="1">E1834</strain>
    </source>
</reference>
<organism evidence="1 2">
    <name type="scientific">Meloidogyne enterolobii</name>
    <name type="common">Root-knot nematode worm</name>
    <name type="synonym">Meloidogyne mayaguensis</name>
    <dbReference type="NCBI Taxonomy" id="390850"/>
    <lineage>
        <taxon>Eukaryota</taxon>
        <taxon>Metazoa</taxon>
        <taxon>Ecdysozoa</taxon>
        <taxon>Nematoda</taxon>
        <taxon>Chromadorea</taxon>
        <taxon>Rhabditida</taxon>
        <taxon>Tylenchina</taxon>
        <taxon>Tylenchomorpha</taxon>
        <taxon>Tylenchoidea</taxon>
        <taxon>Meloidogynidae</taxon>
        <taxon>Meloidogyninae</taxon>
        <taxon>Meloidogyne</taxon>
    </lineage>
</organism>
<sequence length="77" mass="8812">MCENVMSANIFSIIPSNDRLPKWSKQLNICLNNIHSNSIQCLKWIVINEEKEGNDFLVFLCSGSLDEKIAFLQLLNL</sequence>
<protein>
    <submittedName>
        <fullName evidence="1">Uncharacterized protein</fullName>
    </submittedName>
</protein>